<dbReference type="HOGENOM" id="CLU_089876_3_3_9"/>
<evidence type="ECO:0000313" key="3">
    <source>
        <dbReference type="EMBL" id="EEP65100.1"/>
    </source>
</evidence>
<keyword evidence="1" id="KW-0378">Hydrolase</keyword>
<comment type="caution">
    <text evidence="3">The sequence shown here is derived from an EMBL/GenBank/DDBJ whole genome shotgun (WGS) entry which is preliminary data.</text>
</comment>
<dbReference type="InterPro" id="IPR006683">
    <property type="entry name" value="Thioestr_dom"/>
</dbReference>
<dbReference type="Proteomes" id="UP000003529">
    <property type="component" value="Unassembled WGS sequence"/>
</dbReference>
<dbReference type="GO" id="GO:0016289">
    <property type="term" value="F:acyl-CoA hydrolase activity"/>
    <property type="evidence" value="ECO:0007669"/>
    <property type="project" value="UniProtKB-ARBA"/>
</dbReference>
<evidence type="ECO:0000313" key="4">
    <source>
        <dbReference type="Proteomes" id="UP000003529"/>
    </source>
</evidence>
<dbReference type="NCBIfam" id="TIGR00369">
    <property type="entry name" value="unchar_dom_1"/>
    <property type="match status" value="1"/>
</dbReference>
<dbReference type="InterPro" id="IPR029069">
    <property type="entry name" value="HotDog_dom_sf"/>
</dbReference>
<dbReference type="CDD" id="cd03443">
    <property type="entry name" value="PaaI_thioesterase"/>
    <property type="match status" value="1"/>
</dbReference>
<keyword evidence="4" id="KW-1185">Reference proteome</keyword>
<sequence>MENLMATTLLEYFNELRNQNPFSWVKDSEITAVEPGHAEMTLQTNDTEYCNFRGDLHGAVCIGLADSVMGTACFTLGKSVSTIDLNGNYVKAVKGGTVLRGVANVEHNGKTTMVATARIYNELGELVHLARGTFFVLEEKSLPELPWRFIEEDNPDLV</sequence>
<evidence type="ECO:0000259" key="2">
    <source>
        <dbReference type="Pfam" id="PF03061"/>
    </source>
</evidence>
<name>C4FQA8_9FIRM</name>
<accession>C4FQA8</accession>
<feature type="domain" description="Thioesterase" evidence="2">
    <location>
        <begin position="54"/>
        <end position="126"/>
    </location>
</feature>
<proteinExistence type="predicted"/>
<dbReference type="Pfam" id="PF03061">
    <property type="entry name" value="4HBT"/>
    <property type="match status" value="1"/>
</dbReference>
<evidence type="ECO:0000256" key="1">
    <source>
        <dbReference type="ARBA" id="ARBA00022801"/>
    </source>
</evidence>
<dbReference type="AlphaFoldDB" id="C4FQA8"/>
<organism evidence="3 4">
    <name type="scientific">Veillonella dispar ATCC 17748</name>
    <dbReference type="NCBI Taxonomy" id="546273"/>
    <lineage>
        <taxon>Bacteria</taxon>
        <taxon>Bacillati</taxon>
        <taxon>Bacillota</taxon>
        <taxon>Negativicutes</taxon>
        <taxon>Veillonellales</taxon>
        <taxon>Veillonellaceae</taxon>
        <taxon>Veillonella</taxon>
    </lineage>
</organism>
<gene>
    <name evidence="3" type="ORF">VEIDISOL_00973</name>
</gene>
<dbReference type="Gene3D" id="3.10.129.10">
    <property type="entry name" value="Hotdog Thioesterase"/>
    <property type="match status" value="1"/>
</dbReference>
<dbReference type="PANTHER" id="PTHR43240">
    <property type="entry name" value="1,4-DIHYDROXY-2-NAPHTHOYL-COA THIOESTERASE 1"/>
    <property type="match status" value="1"/>
</dbReference>
<dbReference type="eggNOG" id="COG2050">
    <property type="taxonomic scope" value="Bacteria"/>
</dbReference>
<dbReference type="InterPro" id="IPR003736">
    <property type="entry name" value="PAAI_dom"/>
</dbReference>
<reference evidence="3" key="1">
    <citation type="submission" date="2009-04" db="EMBL/GenBank/DDBJ databases">
        <authorList>
            <person name="Weinstock G."/>
            <person name="Sodergren E."/>
            <person name="Clifton S."/>
            <person name="Fulton L."/>
            <person name="Fulton B."/>
            <person name="Courtney L."/>
            <person name="Fronick C."/>
            <person name="Harrison M."/>
            <person name="Strong C."/>
            <person name="Farmer C."/>
            <person name="Delahaunty K."/>
            <person name="Markovic C."/>
            <person name="Hall O."/>
            <person name="Minx P."/>
            <person name="Tomlinson C."/>
            <person name="Mitreva M."/>
            <person name="Nelson J."/>
            <person name="Hou S."/>
            <person name="Wollam A."/>
            <person name="Pepin K.H."/>
            <person name="Johnson M."/>
            <person name="Bhonagiri V."/>
            <person name="Nash W.E."/>
            <person name="Warren W."/>
            <person name="Chinwalla A."/>
            <person name="Mardis E.R."/>
            <person name="Wilson R.K."/>
        </authorList>
    </citation>
    <scope>NUCLEOTIDE SEQUENCE [LARGE SCALE GENOMIC DNA]</scope>
    <source>
        <strain evidence="3">ATCC 17748</strain>
    </source>
</reference>
<protein>
    <recommendedName>
        <fullName evidence="2">Thioesterase domain-containing protein</fullName>
    </recommendedName>
</protein>
<dbReference type="SUPFAM" id="SSF54637">
    <property type="entry name" value="Thioesterase/thiol ester dehydrase-isomerase"/>
    <property type="match status" value="1"/>
</dbReference>
<dbReference type="EMBL" id="ACIK02000010">
    <property type="protein sequence ID" value="EEP65100.1"/>
    <property type="molecule type" value="Genomic_DNA"/>
</dbReference>